<dbReference type="InterPro" id="IPR000524">
    <property type="entry name" value="Tscrpt_reg_HTH_GntR"/>
</dbReference>
<comment type="caution">
    <text evidence="6">The sequence shown here is derived from an EMBL/GenBank/DDBJ whole genome shotgun (WGS) entry which is preliminary data.</text>
</comment>
<keyword evidence="7" id="KW-1185">Reference proteome</keyword>
<dbReference type="Gene3D" id="1.20.120.530">
    <property type="entry name" value="GntR ligand-binding domain-like"/>
    <property type="match status" value="1"/>
</dbReference>
<dbReference type="SUPFAM" id="SSF48008">
    <property type="entry name" value="GntR ligand-binding domain-like"/>
    <property type="match status" value="1"/>
</dbReference>
<keyword evidence="1" id="KW-0805">Transcription regulation</keyword>
<evidence type="ECO:0000256" key="2">
    <source>
        <dbReference type="ARBA" id="ARBA00023125"/>
    </source>
</evidence>
<evidence type="ECO:0000313" key="6">
    <source>
        <dbReference type="EMBL" id="MEY9315929.1"/>
    </source>
</evidence>
<proteinExistence type="predicted"/>
<dbReference type="InterPro" id="IPR008920">
    <property type="entry name" value="TF_FadR/GntR_C"/>
</dbReference>
<evidence type="ECO:0000256" key="3">
    <source>
        <dbReference type="ARBA" id="ARBA00023163"/>
    </source>
</evidence>
<keyword evidence="2 6" id="KW-0238">DNA-binding</keyword>
<evidence type="ECO:0000259" key="5">
    <source>
        <dbReference type="PROSITE" id="PS50949"/>
    </source>
</evidence>
<evidence type="ECO:0000313" key="7">
    <source>
        <dbReference type="Proteomes" id="UP001565471"/>
    </source>
</evidence>
<feature type="region of interest" description="Disordered" evidence="4">
    <location>
        <begin position="1"/>
        <end position="26"/>
    </location>
</feature>
<dbReference type="PROSITE" id="PS50949">
    <property type="entry name" value="HTH_GNTR"/>
    <property type="match status" value="1"/>
</dbReference>
<dbReference type="SMART" id="SM00895">
    <property type="entry name" value="FCD"/>
    <property type="match status" value="1"/>
</dbReference>
<dbReference type="InterPro" id="IPR011711">
    <property type="entry name" value="GntR_C"/>
</dbReference>
<gene>
    <name evidence="6" type="ORF">ABIF29_002728</name>
</gene>
<dbReference type="Pfam" id="PF07729">
    <property type="entry name" value="FCD"/>
    <property type="match status" value="1"/>
</dbReference>
<dbReference type="Proteomes" id="UP001565471">
    <property type="component" value="Unassembled WGS sequence"/>
</dbReference>
<dbReference type="InterPro" id="IPR036388">
    <property type="entry name" value="WH-like_DNA-bd_sf"/>
</dbReference>
<protein>
    <submittedName>
        <fullName evidence="6">DNA-binding GntR family transcriptional regulator</fullName>
    </submittedName>
</protein>
<feature type="domain" description="HTH gntR-type" evidence="5">
    <location>
        <begin position="26"/>
        <end position="93"/>
    </location>
</feature>
<evidence type="ECO:0000256" key="4">
    <source>
        <dbReference type="SAM" id="MobiDB-lite"/>
    </source>
</evidence>
<dbReference type="PANTHER" id="PTHR43537">
    <property type="entry name" value="TRANSCRIPTIONAL REGULATOR, GNTR FAMILY"/>
    <property type="match status" value="1"/>
</dbReference>
<sequence length="263" mass="30008">MSPYQRPPHWKDMTRDGTEDDPESGRLMSERIASEIRSAVLSGEMRPGTRIRQELLAAHFGASRIPVREALKQLENEGLVVMAPNRGAWIADVNSEESIEIYKIREAVEPLAIGESVPNLTDEDIETLDRIVRELEQVTTLEEYIQLDREFHLRTYSRARMPQLLAMVERFWNSTQHFRRQFVSETYAKDGFPFSDPQHVLIMDAIRARDVEAAQVLVRLHIRRTRVVIQAKESGAAQPPLASRAALPHARLGSVYRGKSANE</sequence>
<reference evidence="6 7" key="1">
    <citation type="submission" date="2024-07" db="EMBL/GenBank/DDBJ databases">
        <title>Genomic Encyclopedia of Type Strains, Phase V (KMG-V): Genome sequencing to study the core and pangenomes of soil and plant-associated prokaryotes.</title>
        <authorList>
            <person name="Whitman W."/>
        </authorList>
    </citation>
    <scope>NUCLEOTIDE SEQUENCE [LARGE SCALE GENOMIC DNA]</scope>
    <source>
        <strain evidence="6 7">USDA 415</strain>
    </source>
</reference>
<keyword evidence="3" id="KW-0804">Transcription</keyword>
<dbReference type="SMART" id="SM00345">
    <property type="entry name" value="HTH_GNTR"/>
    <property type="match status" value="1"/>
</dbReference>
<name>A0ABV4EXN8_BRAEL</name>
<dbReference type="PANTHER" id="PTHR43537:SF5">
    <property type="entry name" value="UXU OPERON TRANSCRIPTIONAL REGULATOR"/>
    <property type="match status" value="1"/>
</dbReference>
<dbReference type="EMBL" id="JBGBZA010000002">
    <property type="protein sequence ID" value="MEY9315929.1"/>
    <property type="molecule type" value="Genomic_DNA"/>
</dbReference>
<dbReference type="Gene3D" id="1.10.10.10">
    <property type="entry name" value="Winged helix-like DNA-binding domain superfamily/Winged helix DNA-binding domain"/>
    <property type="match status" value="1"/>
</dbReference>
<organism evidence="6 7">
    <name type="scientific">Bradyrhizobium elkanii</name>
    <dbReference type="NCBI Taxonomy" id="29448"/>
    <lineage>
        <taxon>Bacteria</taxon>
        <taxon>Pseudomonadati</taxon>
        <taxon>Pseudomonadota</taxon>
        <taxon>Alphaproteobacteria</taxon>
        <taxon>Hyphomicrobiales</taxon>
        <taxon>Nitrobacteraceae</taxon>
        <taxon>Bradyrhizobium</taxon>
    </lineage>
</organism>
<accession>A0ABV4EXN8</accession>
<evidence type="ECO:0000256" key="1">
    <source>
        <dbReference type="ARBA" id="ARBA00023015"/>
    </source>
</evidence>
<dbReference type="SUPFAM" id="SSF46785">
    <property type="entry name" value="Winged helix' DNA-binding domain"/>
    <property type="match status" value="1"/>
</dbReference>
<dbReference type="CDD" id="cd07377">
    <property type="entry name" value="WHTH_GntR"/>
    <property type="match status" value="1"/>
</dbReference>
<dbReference type="Pfam" id="PF00392">
    <property type="entry name" value="GntR"/>
    <property type="match status" value="1"/>
</dbReference>
<dbReference type="GO" id="GO:0003677">
    <property type="term" value="F:DNA binding"/>
    <property type="evidence" value="ECO:0007669"/>
    <property type="project" value="UniProtKB-KW"/>
</dbReference>
<dbReference type="InterPro" id="IPR036390">
    <property type="entry name" value="WH_DNA-bd_sf"/>
</dbReference>